<gene>
    <name evidence="2" type="ORF">DB88DRAFT_475292</name>
</gene>
<dbReference type="AlphaFoldDB" id="A0AAD9FM34"/>
<comment type="caution">
    <text evidence="2">The sequence shown here is derived from an EMBL/GenBank/DDBJ whole genome shotgun (WGS) entry which is preliminary data.</text>
</comment>
<keyword evidence="3" id="KW-1185">Reference proteome</keyword>
<evidence type="ECO:0000256" key="1">
    <source>
        <dbReference type="SAM" id="MobiDB-lite"/>
    </source>
</evidence>
<proteinExistence type="predicted"/>
<evidence type="ECO:0000313" key="2">
    <source>
        <dbReference type="EMBL" id="KAK1921419.1"/>
    </source>
</evidence>
<protein>
    <submittedName>
        <fullName evidence="2">Uncharacterized protein</fullName>
    </submittedName>
</protein>
<sequence length="213" mass="23171">MSVNSSPSDNSDTTLSQATTEEPVRAPSLTEMMSDATVLARRMVEQYMRCTEPGLFNHAFENFSVPRPQHVTPEGWALVLGSVVPGLTDGVRWAQRMYPNTTFGTLEFQLVTGEGSKRLKHCDHLRDLEEAGVAPFSEGSPLVPTHLHASFGYTVPGGPAGQKMHVLSNLKDSKSWAATIDTWFPEGSHPPLREIPETLASNVGGTTVQAPTR</sequence>
<name>A0AAD9FM34_PAPLA</name>
<organism evidence="2 3">
    <name type="scientific">Papiliotrema laurentii</name>
    <name type="common">Cryptococcus laurentii</name>
    <dbReference type="NCBI Taxonomy" id="5418"/>
    <lineage>
        <taxon>Eukaryota</taxon>
        <taxon>Fungi</taxon>
        <taxon>Dikarya</taxon>
        <taxon>Basidiomycota</taxon>
        <taxon>Agaricomycotina</taxon>
        <taxon>Tremellomycetes</taxon>
        <taxon>Tremellales</taxon>
        <taxon>Rhynchogastremaceae</taxon>
        <taxon>Papiliotrema</taxon>
    </lineage>
</organism>
<dbReference type="EMBL" id="JAODAN010000011">
    <property type="protein sequence ID" value="KAK1921419.1"/>
    <property type="molecule type" value="Genomic_DNA"/>
</dbReference>
<feature type="compositionally biased region" description="Polar residues" evidence="1">
    <location>
        <begin position="1"/>
        <end position="20"/>
    </location>
</feature>
<evidence type="ECO:0000313" key="3">
    <source>
        <dbReference type="Proteomes" id="UP001182556"/>
    </source>
</evidence>
<dbReference type="Proteomes" id="UP001182556">
    <property type="component" value="Unassembled WGS sequence"/>
</dbReference>
<reference evidence="2" key="1">
    <citation type="submission" date="2023-02" db="EMBL/GenBank/DDBJ databases">
        <title>Identification and recombinant expression of a fungal hydrolase from Papiliotrema laurentii that hydrolyzes apple cutin and clears colloidal polyester polyurethane.</title>
        <authorList>
            <consortium name="DOE Joint Genome Institute"/>
            <person name="Roman V.A."/>
            <person name="Bojanowski C."/>
            <person name="Crable B.R."/>
            <person name="Wagner D.N."/>
            <person name="Hung C.S."/>
            <person name="Nadeau L.J."/>
            <person name="Schratz L."/>
            <person name="Haridas S."/>
            <person name="Pangilinan J."/>
            <person name="Lipzen A."/>
            <person name="Na H."/>
            <person name="Yan M."/>
            <person name="Ng V."/>
            <person name="Grigoriev I.V."/>
            <person name="Spatafora J.W."/>
            <person name="Barlow D."/>
            <person name="Biffinger J."/>
            <person name="Kelley-Loughnane N."/>
            <person name="Varaljay V.A."/>
            <person name="Crookes-Goodson W.J."/>
        </authorList>
    </citation>
    <scope>NUCLEOTIDE SEQUENCE</scope>
    <source>
        <strain evidence="2">5307AH</strain>
    </source>
</reference>
<feature type="region of interest" description="Disordered" evidence="1">
    <location>
        <begin position="1"/>
        <end position="28"/>
    </location>
</feature>
<accession>A0AAD9FM34</accession>